<evidence type="ECO:0000256" key="1">
    <source>
        <dbReference type="ARBA" id="ARBA00022448"/>
    </source>
</evidence>
<keyword evidence="9" id="KW-1185">Reference proteome</keyword>
<dbReference type="STRING" id="550540.Fbal_0923"/>
<evidence type="ECO:0000259" key="7">
    <source>
        <dbReference type="PROSITE" id="PS51379"/>
    </source>
</evidence>
<evidence type="ECO:0000313" key="8">
    <source>
        <dbReference type="EMBL" id="ADN75132.1"/>
    </source>
</evidence>
<dbReference type="GO" id="GO:0046872">
    <property type="term" value="F:metal ion binding"/>
    <property type="evidence" value="ECO:0007669"/>
    <property type="project" value="UniProtKB-KW"/>
</dbReference>
<dbReference type="OrthoDB" id="9779457at2"/>
<feature type="domain" description="4Fe-4S ferredoxin-type" evidence="7">
    <location>
        <begin position="107"/>
        <end position="136"/>
    </location>
</feature>
<dbReference type="EMBL" id="CP002209">
    <property type="protein sequence ID" value="ADN75132.1"/>
    <property type="molecule type" value="Genomic_DNA"/>
</dbReference>
<accession>E1STJ9</accession>
<dbReference type="Proteomes" id="UP000006683">
    <property type="component" value="Chromosome"/>
</dbReference>
<keyword evidence="4" id="KW-0249">Electron transport</keyword>
<dbReference type="HOGENOM" id="CLU_043374_3_2_6"/>
<gene>
    <name evidence="8" type="ordered locus">Fbal_0923</name>
</gene>
<dbReference type="PANTHER" id="PTHR42859">
    <property type="entry name" value="OXIDOREDUCTASE"/>
    <property type="match status" value="1"/>
</dbReference>
<keyword evidence="1" id="KW-0813">Transport</keyword>
<evidence type="ECO:0000313" key="9">
    <source>
        <dbReference type="Proteomes" id="UP000006683"/>
    </source>
</evidence>
<organism evidence="8 9">
    <name type="scientific">Ferrimonas balearica (strain DSM 9799 / CCM 4581 / KCTC 23876 / PAT)</name>
    <dbReference type="NCBI Taxonomy" id="550540"/>
    <lineage>
        <taxon>Bacteria</taxon>
        <taxon>Pseudomonadati</taxon>
        <taxon>Pseudomonadota</taxon>
        <taxon>Gammaproteobacteria</taxon>
        <taxon>Alteromonadales</taxon>
        <taxon>Ferrimonadaceae</taxon>
        <taxon>Ferrimonas</taxon>
    </lineage>
</organism>
<dbReference type="Pfam" id="PF13247">
    <property type="entry name" value="Fer4_11"/>
    <property type="match status" value="1"/>
</dbReference>
<dbReference type="SUPFAM" id="SSF54862">
    <property type="entry name" value="4Fe-4S ferredoxins"/>
    <property type="match status" value="1"/>
</dbReference>
<dbReference type="KEGG" id="fbl:Fbal_0923"/>
<proteinExistence type="predicted"/>
<evidence type="ECO:0000256" key="3">
    <source>
        <dbReference type="ARBA" id="ARBA00022723"/>
    </source>
</evidence>
<protein>
    <submittedName>
        <fullName evidence="8">4Fe-4S ferredoxin iron-sulfur binding domain protein</fullName>
    </submittedName>
</protein>
<dbReference type="Gene3D" id="3.30.70.20">
    <property type="match status" value="2"/>
</dbReference>
<dbReference type="eggNOG" id="COG0437">
    <property type="taxonomic scope" value="Bacteria"/>
</dbReference>
<dbReference type="PANTHER" id="PTHR42859:SF10">
    <property type="entry name" value="DIMETHYLSULFOXIDE REDUCTASE CHAIN B"/>
    <property type="match status" value="1"/>
</dbReference>
<evidence type="ECO:0000256" key="6">
    <source>
        <dbReference type="ARBA" id="ARBA00023014"/>
    </source>
</evidence>
<keyword evidence="6" id="KW-0411">Iron-sulfur</keyword>
<dbReference type="CDD" id="cd10550">
    <property type="entry name" value="DMSOR_beta_like"/>
    <property type="match status" value="1"/>
</dbReference>
<name>E1STJ9_FERBD</name>
<keyword evidence="2" id="KW-0004">4Fe-4S</keyword>
<evidence type="ECO:0000256" key="2">
    <source>
        <dbReference type="ARBA" id="ARBA00022485"/>
    </source>
</evidence>
<reference evidence="8 9" key="1">
    <citation type="journal article" date="2010" name="Stand. Genomic Sci.">
        <title>Complete genome sequence of Ferrimonas balearica type strain (PAT).</title>
        <authorList>
            <person name="Nolan M."/>
            <person name="Sikorski J."/>
            <person name="Davenport K."/>
            <person name="Lucas S."/>
            <person name="Glavina Del Rio T."/>
            <person name="Tice H."/>
            <person name="Cheng J."/>
            <person name="Goodwin L."/>
            <person name="Pitluck S."/>
            <person name="Liolios K."/>
            <person name="Ivanova N."/>
            <person name="Mavromatis K."/>
            <person name="Ovchinnikova G."/>
            <person name="Pati A."/>
            <person name="Chen A."/>
            <person name="Palaniappan K."/>
            <person name="Land M."/>
            <person name="Hauser L."/>
            <person name="Chang Y."/>
            <person name="Jeffries C."/>
            <person name="Tapia R."/>
            <person name="Brettin T."/>
            <person name="Detter J."/>
            <person name="Han C."/>
            <person name="Yasawong M."/>
            <person name="Rohde M."/>
            <person name="Tindall B."/>
            <person name="Goker M."/>
            <person name="Woyke T."/>
            <person name="Bristow J."/>
            <person name="Eisen J."/>
            <person name="Markowitz V."/>
            <person name="Hugenholtz P."/>
            <person name="Kyrpides N."/>
            <person name="Klenk H."/>
            <person name="Lapidus A."/>
        </authorList>
    </citation>
    <scope>NUCLEOTIDE SEQUENCE [LARGE SCALE GENOMIC DNA]</scope>
    <source>
        <strain evidence="9">DSM 9799 / CCM 4581 / KCTC 23876 / PAT</strain>
    </source>
</reference>
<dbReference type="PROSITE" id="PS51257">
    <property type="entry name" value="PROKAR_LIPOPROTEIN"/>
    <property type="match status" value="1"/>
</dbReference>
<dbReference type="InterPro" id="IPR017896">
    <property type="entry name" value="4Fe4S_Fe-S-bd"/>
</dbReference>
<evidence type="ECO:0000256" key="5">
    <source>
        <dbReference type="ARBA" id="ARBA00023004"/>
    </source>
</evidence>
<dbReference type="InterPro" id="IPR050294">
    <property type="entry name" value="RnfB_subfamily"/>
</dbReference>
<keyword evidence="5" id="KW-0408">Iron</keyword>
<dbReference type="AlphaFoldDB" id="E1STJ9"/>
<sequence length="214" mass="23332">MITRRKVLKNGTALTVGAVYSGSLISVLTGCSSSSDSNDEVEVLAGGLMVVRPSLCVGCRRCEIGCCWNHGDSSQGPELSRVKVERNMNFGPHGVQFNYHDQHGQVGNRNIVPQTCRQCDVCMTVCPQQAISVNETTGARVVDESLCVGCGYCADHCPQQVITIDKRRRTAQKCDLCEGEPACAQMCPTGAMRFYSWADAEAAIEHHDIYLRLI</sequence>
<dbReference type="GO" id="GO:0051539">
    <property type="term" value="F:4 iron, 4 sulfur cluster binding"/>
    <property type="evidence" value="ECO:0007669"/>
    <property type="project" value="UniProtKB-KW"/>
</dbReference>
<keyword evidence="3" id="KW-0479">Metal-binding</keyword>
<feature type="domain" description="4Fe-4S ferredoxin-type" evidence="7">
    <location>
        <begin position="138"/>
        <end position="167"/>
    </location>
</feature>
<dbReference type="PROSITE" id="PS51379">
    <property type="entry name" value="4FE4S_FER_2"/>
    <property type="match status" value="2"/>
</dbReference>
<dbReference type="InterPro" id="IPR017900">
    <property type="entry name" value="4Fe4S_Fe_S_CS"/>
</dbReference>
<evidence type="ECO:0000256" key="4">
    <source>
        <dbReference type="ARBA" id="ARBA00022982"/>
    </source>
</evidence>
<dbReference type="PROSITE" id="PS00198">
    <property type="entry name" value="4FE4S_FER_1"/>
    <property type="match status" value="1"/>
</dbReference>